<protein>
    <recommendedName>
        <fullName evidence="4">Tetratricopeptide repeat protein</fullName>
    </recommendedName>
</protein>
<gene>
    <name evidence="2" type="ORF">EVA69_05310</name>
</gene>
<dbReference type="Gene3D" id="1.25.40.10">
    <property type="entry name" value="Tetratricopeptide repeat domain"/>
    <property type="match status" value="1"/>
</dbReference>
<proteinExistence type="predicted"/>
<evidence type="ECO:0008006" key="4">
    <source>
        <dbReference type="Google" id="ProtNLM"/>
    </source>
</evidence>
<name>A0A520RX12_9GAMM</name>
<keyword evidence="1" id="KW-0802">TPR repeat</keyword>
<accession>A0A520RX12</accession>
<evidence type="ECO:0000313" key="2">
    <source>
        <dbReference type="EMBL" id="RZO74782.1"/>
    </source>
</evidence>
<evidence type="ECO:0000313" key="3">
    <source>
        <dbReference type="Proteomes" id="UP000320404"/>
    </source>
</evidence>
<reference evidence="2 3" key="1">
    <citation type="submission" date="2019-02" db="EMBL/GenBank/DDBJ databases">
        <title>Prokaryotic population dynamics and viral predation in marine succession experiment using metagenomics: the confinement effect.</title>
        <authorList>
            <person name="Haro-Moreno J.M."/>
            <person name="Rodriguez-Valera F."/>
            <person name="Lopez-Perez M."/>
        </authorList>
    </citation>
    <scope>NUCLEOTIDE SEQUENCE [LARGE SCALE GENOMIC DNA]</scope>
    <source>
        <strain evidence="2">MED-G158</strain>
    </source>
</reference>
<dbReference type="InterPro" id="IPR011990">
    <property type="entry name" value="TPR-like_helical_dom_sf"/>
</dbReference>
<evidence type="ECO:0000256" key="1">
    <source>
        <dbReference type="PROSITE-ProRule" id="PRU00339"/>
    </source>
</evidence>
<dbReference type="EMBL" id="SHAH01000083">
    <property type="protein sequence ID" value="RZO74782.1"/>
    <property type="molecule type" value="Genomic_DNA"/>
</dbReference>
<organism evidence="2 3">
    <name type="scientific">OM182 bacterium</name>
    <dbReference type="NCBI Taxonomy" id="2510334"/>
    <lineage>
        <taxon>Bacteria</taxon>
        <taxon>Pseudomonadati</taxon>
        <taxon>Pseudomonadota</taxon>
        <taxon>Gammaproteobacteria</taxon>
        <taxon>OMG group</taxon>
        <taxon>OM182 clade</taxon>
    </lineage>
</organism>
<feature type="repeat" description="TPR" evidence="1">
    <location>
        <begin position="107"/>
        <end position="140"/>
    </location>
</feature>
<dbReference type="PROSITE" id="PS50005">
    <property type="entry name" value="TPR"/>
    <property type="match status" value="2"/>
</dbReference>
<sequence>MKSNRLSLLAVVLFYGGLVSFNISAAGLMSDVPAGAQALSLEGEALYAADPGAGTVANLDAARAVYEADPNDADNIIWFGRRSAYAGDYRRAIEIFSEGAEKFPEDPRFYRHRGHRYISIREFEPAIADFERAVELMQGLAVTVEPDGLPNAQNIPLTTTQGNVWYHLGLAYYLQQDWPRALSAFRNGYNMGGYDDNLVSTGHWIYMILRRMGSDAEAAVALNEISADMNIIENMSYHQLCLLYKGELEIEDMMAANGDDPSNAALAYGIANYFYYNGDKQRSDELLERIVSGSSWSAFGFIAAESDLANPQR</sequence>
<dbReference type="SUPFAM" id="SSF48452">
    <property type="entry name" value="TPR-like"/>
    <property type="match status" value="1"/>
</dbReference>
<dbReference type="InterPro" id="IPR019734">
    <property type="entry name" value="TPR_rpt"/>
</dbReference>
<comment type="caution">
    <text evidence="2">The sequence shown here is derived from an EMBL/GenBank/DDBJ whole genome shotgun (WGS) entry which is preliminary data.</text>
</comment>
<feature type="repeat" description="TPR" evidence="1">
    <location>
        <begin position="162"/>
        <end position="195"/>
    </location>
</feature>
<dbReference type="AlphaFoldDB" id="A0A520RX12"/>
<dbReference type="Proteomes" id="UP000320404">
    <property type="component" value="Unassembled WGS sequence"/>
</dbReference>
<dbReference type="SMART" id="SM00028">
    <property type="entry name" value="TPR"/>
    <property type="match status" value="2"/>
</dbReference>